<dbReference type="Proteomes" id="UP000600071">
    <property type="component" value="Unassembled WGS sequence"/>
</dbReference>
<accession>A0A832ZTE3</accession>
<comment type="caution">
    <text evidence="1">The sequence shown here is derived from an EMBL/GenBank/DDBJ whole genome shotgun (WGS) entry which is preliminary data.</text>
</comment>
<proteinExistence type="predicted"/>
<evidence type="ECO:0008006" key="3">
    <source>
        <dbReference type="Google" id="ProtNLM"/>
    </source>
</evidence>
<reference evidence="1" key="1">
    <citation type="journal article" date="2020" name="ISME J.">
        <title>Gammaproteobacteria mediating utilization of methyl-, sulfur- and petroleum organic compounds in deep ocean hydrothermal plumes.</title>
        <authorList>
            <person name="Zhou Z."/>
            <person name="Liu Y."/>
            <person name="Pan J."/>
            <person name="Cron B.R."/>
            <person name="Toner B.M."/>
            <person name="Anantharaman K."/>
            <person name="Breier J.A."/>
            <person name="Dick G.J."/>
            <person name="Li M."/>
        </authorList>
    </citation>
    <scope>NUCLEOTIDE SEQUENCE</scope>
    <source>
        <strain evidence="1">SZUA-1523</strain>
    </source>
</reference>
<dbReference type="EMBL" id="DQVR01000012">
    <property type="protein sequence ID" value="HIQ23501.1"/>
    <property type="molecule type" value="Genomic_DNA"/>
</dbReference>
<protein>
    <recommendedName>
        <fullName evidence="3">Ribbon-helix-helix protein CopG domain-containing protein</fullName>
    </recommendedName>
</protein>
<evidence type="ECO:0000313" key="1">
    <source>
        <dbReference type="EMBL" id="HIQ23501.1"/>
    </source>
</evidence>
<organism evidence="1 2">
    <name type="scientific">Pyrodictium delaneyi</name>
    <dbReference type="NCBI Taxonomy" id="1273541"/>
    <lineage>
        <taxon>Archaea</taxon>
        <taxon>Thermoproteota</taxon>
        <taxon>Thermoprotei</taxon>
        <taxon>Desulfurococcales</taxon>
        <taxon>Pyrodictiaceae</taxon>
        <taxon>Pyrodictium</taxon>
    </lineage>
</organism>
<dbReference type="AlphaFoldDB" id="A0A832ZTE3"/>
<gene>
    <name evidence="1" type="ORF">EYH50_00430</name>
</gene>
<evidence type="ECO:0000313" key="2">
    <source>
        <dbReference type="Proteomes" id="UP000600071"/>
    </source>
</evidence>
<sequence length="181" mass="19788">MPQENSAARKRRPIMIDSELADLVKDIAARHGMTISAYMRALLTGAIDAETNNSFAPIVLRKALIYSKLRRAGVALLPLSLLDNCNSEEVGEQARLEGRKLGALLRSIDVSLEEALDIILEDSKIAIREKDKIVLLPPTRPSEEAIRNMIEGIAESYGAKVSREEAGITLLMLKGARGHSS</sequence>
<name>A0A832ZTE3_9CREN</name>